<evidence type="ECO:0000256" key="1">
    <source>
        <dbReference type="ARBA" id="ARBA00004651"/>
    </source>
</evidence>
<keyword evidence="8" id="KW-1185">Reference proteome</keyword>
<evidence type="ECO:0000256" key="3">
    <source>
        <dbReference type="ARBA" id="ARBA00022692"/>
    </source>
</evidence>
<evidence type="ECO:0000256" key="4">
    <source>
        <dbReference type="ARBA" id="ARBA00022989"/>
    </source>
</evidence>
<keyword evidence="2" id="KW-1003">Cell membrane</keyword>
<dbReference type="EMBL" id="BDJK01000006">
    <property type="protein sequence ID" value="GAV21999.1"/>
    <property type="molecule type" value="Genomic_DNA"/>
</dbReference>
<dbReference type="CDD" id="cd16914">
    <property type="entry name" value="EcfT"/>
    <property type="match status" value="1"/>
</dbReference>
<sequence length="247" mass="28001">MLTEQLAYQSPLRKIDPVYKLLFSFALLFLGLTAPNPFFTLLPTLGLVSFFLVRKGKIPGQIYLKYLLLPGGFLLASLIGIMIDFRPAPYVNWKNLFLALNAGGRALTSLLGLYFLIFTTPLLDLIAGLSRFGIPQFIIEIIIFIHRFIFIFFEIAGEIIKAQEARLGYRNFRRGIYSFSFLTTGIFKGGLARAGQMTISLESRGYNDKIVFLQPDYQNQNYPLLFVGIVVMLALFTYGGAFIWRSF</sequence>
<evidence type="ECO:0000313" key="7">
    <source>
        <dbReference type="EMBL" id="GAV21999.1"/>
    </source>
</evidence>
<dbReference type="GO" id="GO:0006824">
    <property type="term" value="P:cobalt ion transport"/>
    <property type="evidence" value="ECO:0007669"/>
    <property type="project" value="InterPro"/>
</dbReference>
<dbReference type="GO" id="GO:0043190">
    <property type="term" value="C:ATP-binding cassette (ABC) transporter complex"/>
    <property type="evidence" value="ECO:0007669"/>
    <property type="project" value="InterPro"/>
</dbReference>
<feature type="transmembrane region" description="Helical" evidence="6">
    <location>
        <begin position="95"/>
        <end position="117"/>
    </location>
</feature>
<keyword evidence="5 6" id="KW-0472">Membrane</keyword>
<dbReference type="PANTHER" id="PTHR43723">
    <property type="entry name" value="COBALT TRANSPORT PROTEIN CBIQ"/>
    <property type="match status" value="1"/>
</dbReference>
<dbReference type="NCBIfam" id="TIGR02454">
    <property type="entry name" value="ECF_T_CbiQ"/>
    <property type="match status" value="1"/>
</dbReference>
<dbReference type="InterPro" id="IPR003339">
    <property type="entry name" value="ABC/ECF_trnsptr_transmembrane"/>
</dbReference>
<comment type="caution">
    <text evidence="7">The sequence shown here is derived from an EMBL/GenBank/DDBJ whole genome shotgun (WGS) entry which is preliminary data.</text>
</comment>
<evidence type="ECO:0000256" key="5">
    <source>
        <dbReference type="ARBA" id="ARBA00023136"/>
    </source>
</evidence>
<name>A0A1L8CT53_9THEO</name>
<reference evidence="8" key="1">
    <citation type="submission" date="2016-12" db="EMBL/GenBank/DDBJ databases">
        <title>Draft Genome Sequences od Carboxydothermus pertinax and islandicus, Hydrogenogenic Carboxydotrophic Bacteria.</title>
        <authorList>
            <person name="Fukuyama Y."/>
            <person name="Ohmae K."/>
            <person name="Yoneda Y."/>
            <person name="Yoshida T."/>
            <person name="Sako Y."/>
        </authorList>
    </citation>
    <scope>NUCLEOTIDE SEQUENCE [LARGE SCALE GENOMIC DNA]</scope>
    <source>
        <strain evidence="8">Ug1</strain>
    </source>
</reference>
<feature type="transmembrane region" description="Helical" evidence="6">
    <location>
        <begin position="222"/>
        <end position="244"/>
    </location>
</feature>
<keyword evidence="3 6" id="KW-0812">Transmembrane</keyword>
<evidence type="ECO:0000256" key="2">
    <source>
        <dbReference type="ARBA" id="ARBA00022475"/>
    </source>
</evidence>
<gene>
    <name evidence="7" type="ORF">cpu_05090</name>
</gene>
<feature type="transmembrane region" description="Helical" evidence="6">
    <location>
        <begin position="137"/>
        <end position="156"/>
    </location>
</feature>
<dbReference type="Pfam" id="PF02361">
    <property type="entry name" value="CbiQ"/>
    <property type="match status" value="1"/>
</dbReference>
<dbReference type="AlphaFoldDB" id="A0A1L8CT53"/>
<protein>
    <submittedName>
        <fullName evidence="7">Cobalt ECF transporter T component CbiQ</fullName>
    </submittedName>
</protein>
<comment type="subcellular location">
    <subcellularLocation>
        <location evidence="1">Cell membrane</location>
        <topology evidence="1">Multi-pass membrane protein</topology>
    </subcellularLocation>
</comment>
<dbReference type="Proteomes" id="UP000187485">
    <property type="component" value="Unassembled WGS sequence"/>
</dbReference>
<feature type="transmembrane region" description="Helical" evidence="6">
    <location>
        <begin position="21"/>
        <end position="42"/>
    </location>
</feature>
<proteinExistence type="predicted"/>
<dbReference type="InterPro" id="IPR012809">
    <property type="entry name" value="ECF_CbiQ"/>
</dbReference>
<dbReference type="OrthoDB" id="9815246at2"/>
<evidence type="ECO:0000313" key="8">
    <source>
        <dbReference type="Proteomes" id="UP000187485"/>
    </source>
</evidence>
<evidence type="ECO:0000256" key="6">
    <source>
        <dbReference type="SAM" id="Phobius"/>
    </source>
</evidence>
<organism evidence="7 8">
    <name type="scientific">Carboxydothermus pertinax</name>
    <dbReference type="NCBI Taxonomy" id="870242"/>
    <lineage>
        <taxon>Bacteria</taxon>
        <taxon>Bacillati</taxon>
        <taxon>Bacillota</taxon>
        <taxon>Clostridia</taxon>
        <taxon>Thermoanaerobacterales</taxon>
        <taxon>Thermoanaerobacteraceae</taxon>
        <taxon>Carboxydothermus</taxon>
    </lineage>
</organism>
<feature type="transmembrane region" description="Helical" evidence="6">
    <location>
        <begin position="176"/>
        <end position="194"/>
    </location>
</feature>
<accession>A0A1L8CT53</accession>
<dbReference type="STRING" id="870242.cpu_05090"/>
<dbReference type="InterPro" id="IPR052770">
    <property type="entry name" value="Cobalt_transport_CbiQ"/>
</dbReference>
<dbReference type="RefSeq" id="WP_075858425.1">
    <property type="nucleotide sequence ID" value="NZ_BDJK01000006.1"/>
</dbReference>
<dbReference type="PANTHER" id="PTHR43723:SF1">
    <property type="entry name" value="COBALT TRANSPORT PROTEIN CBIQ"/>
    <property type="match status" value="1"/>
</dbReference>
<feature type="transmembrane region" description="Helical" evidence="6">
    <location>
        <begin position="62"/>
        <end position="83"/>
    </location>
</feature>
<keyword evidence="4 6" id="KW-1133">Transmembrane helix</keyword>